<accession>A0ABQ5JGI9</accession>
<sequence>MQRVSNLEKDVKELKQVDHTPAIIESIKSELSEAINKYLGSTLGDTLQKQELAAKEKMPKYSTTPYDQAAEDEHKQKEILFQMMMASKSHERYLAHKELYDALIQSLLVGENDMDRLAVDPASQRKRRHDDKDQDPSAGSDQGKKRTGKDMSYKLLIEILENSWNILKVPRKNRYVKERFIYGCCEVKLSKKAGNLYIHRATLIRTCSHFCVKEHTLSTVDSTKGCYVYEDKSKMKRLMRVDEIHKFCDGTLQSVRNILRERLPNFRFDYNKGMSSREWTSKDKRCTSIMLNKIN</sequence>
<protein>
    <submittedName>
        <fullName evidence="2">Uncharacterized protein</fullName>
    </submittedName>
</protein>
<gene>
    <name evidence="2" type="ORF">Tco_1133108</name>
</gene>
<organism evidence="2 3">
    <name type="scientific">Tanacetum coccineum</name>
    <dbReference type="NCBI Taxonomy" id="301880"/>
    <lineage>
        <taxon>Eukaryota</taxon>
        <taxon>Viridiplantae</taxon>
        <taxon>Streptophyta</taxon>
        <taxon>Embryophyta</taxon>
        <taxon>Tracheophyta</taxon>
        <taxon>Spermatophyta</taxon>
        <taxon>Magnoliopsida</taxon>
        <taxon>eudicotyledons</taxon>
        <taxon>Gunneridae</taxon>
        <taxon>Pentapetalae</taxon>
        <taxon>asterids</taxon>
        <taxon>campanulids</taxon>
        <taxon>Asterales</taxon>
        <taxon>Asteraceae</taxon>
        <taxon>Asteroideae</taxon>
        <taxon>Anthemideae</taxon>
        <taxon>Anthemidinae</taxon>
        <taxon>Tanacetum</taxon>
    </lineage>
</organism>
<proteinExistence type="predicted"/>
<keyword evidence="3" id="KW-1185">Reference proteome</keyword>
<name>A0ABQ5JGI9_9ASTR</name>
<evidence type="ECO:0000313" key="2">
    <source>
        <dbReference type="EMBL" id="GJU10712.1"/>
    </source>
</evidence>
<comment type="caution">
    <text evidence="2">The sequence shown here is derived from an EMBL/GenBank/DDBJ whole genome shotgun (WGS) entry which is preliminary data.</text>
</comment>
<dbReference type="Proteomes" id="UP001151760">
    <property type="component" value="Unassembled WGS sequence"/>
</dbReference>
<reference evidence="2" key="1">
    <citation type="journal article" date="2022" name="Int. J. Mol. Sci.">
        <title>Draft Genome of Tanacetum Coccineum: Genomic Comparison of Closely Related Tanacetum-Family Plants.</title>
        <authorList>
            <person name="Yamashiro T."/>
            <person name="Shiraishi A."/>
            <person name="Nakayama K."/>
            <person name="Satake H."/>
        </authorList>
    </citation>
    <scope>NUCLEOTIDE SEQUENCE</scope>
</reference>
<feature type="region of interest" description="Disordered" evidence="1">
    <location>
        <begin position="118"/>
        <end position="147"/>
    </location>
</feature>
<evidence type="ECO:0000256" key="1">
    <source>
        <dbReference type="SAM" id="MobiDB-lite"/>
    </source>
</evidence>
<dbReference type="EMBL" id="BQNB010021854">
    <property type="protein sequence ID" value="GJU10712.1"/>
    <property type="molecule type" value="Genomic_DNA"/>
</dbReference>
<evidence type="ECO:0000313" key="3">
    <source>
        <dbReference type="Proteomes" id="UP001151760"/>
    </source>
</evidence>
<reference evidence="2" key="2">
    <citation type="submission" date="2022-01" db="EMBL/GenBank/DDBJ databases">
        <authorList>
            <person name="Yamashiro T."/>
            <person name="Shiraishi A."/>
            <person name="Satake H."/>
            <person name="Nakayama K."/>
        </authorList>
    </citation>
    <scope>NUCLEOTIDE SEQUENCE</scope>
</reference>